<evidence type="ECO:0000313" key="1">
    <source>
        <dbReference type="EMBL" id="AEX09190.1"/>
    </source>
</evidence>
<accession>H2CYN2</accession>
<proteinExistence type="evidence at transcript level"/>
<name>H2CYN2_PANCV</name>
<organism evidence="1">
    <name type="scientific">Pandinus cavimanus</name>
    <name type="common">Tanzanian red clawed scorpion</name>
    <dbReference type="NCBI Taxonomy" id="217261"/>
    <lineage>
        <taxon>Eukaryota</taxon>
        <taxon>Metazoa</taxon>
        <taxon>Ecdysozoa</taxon>
        <taxon>Arthropoda</taxon>
        <taxon>Chelicerata</taxon>
        <taxon>Arachnida</taxon>
        <taxon>Scorpiones</taxon>
        <taxon>Iurida</taxon>
        <taxon>Scorpionoidea</taxon>
        <taxon>Scorpionidae</taxon>
        <taxon>Pandininae</taxon>
        <taxon>Pandinus</taxon>
    </lineage>
</organism>
<reference evidence="1" key="1">
    <citation type="journal article" date="2012" name="Proteomics">
        <title>Molecular diversity of the telson and venom components from Pandinus cavimanus (Scorpionidae Latreille 1802): transcriptome, venomics and function.</title>
        <authorList>
            <person name="Diego-Garcia E."/>
            <person name="Peigneur S."/>
            <person name="Clynen E."/>
            <person name="Marien T."/>
            <person name="Czech L."/>
            <person name="Schoofs L."/>
            <person name="Tytgat J."/>
        </authorList>
    </citation>
    <scope>NUCLEOTIDE SEQUENCE</scope>
</reference>
<protein>
    <submittedName>
        <fullName evidence="1">Uncharacterized protein</fullName>
    </submittedName>
</protein>
<dbReference type="EMBL" id="JN315712">
    <property type="protein sequence ID" value="AEX09190.1"/>
    <property type="molecule type" value="mRNA"/>
</dbReference>
<sequence length="38" mass="4590">MEAPRYFTERGIKKKKVMPAFMYMTGCMQHNLYSCHLF</sequence>
<dbReference type="AlphaFoldDB" id="H2CYN2"/>